<name>A0ABD0JXH8_9CAEN</name>
<comment type="caution">
    <text evidence="1">The sequence shown here is derived from an EMBL/GenBank/DDBJ whole genome shotgun (WGS) entry which is preliminary data.</text>
</comment>
<dbReference type="AlphaFoldDB" id="A0ABD0JXH8"/>
<organism evidence="1 2">
    <name type="scientific">Batillaria attramentaria</name>
    <dbReference type="NCBI Taxonomy" id="370345"/>
    <lineage>
        <taxon>Eukaryota</taxon>
        <taxon>Metazoa</taxon>
        <taxon>Spiralia</taxon>
        <taxon>Lophotrochozoa</taxon>
        <taxon>Mollusca</taxon>
        <taxon>Gastropoda</taxon>
        <taxon>Caenogastropoda</taxon>
        <taxon>Sorbeoconcha</taxon>
        <taxon>Cerithioidea</taxon>
        <taxon>Batillariidae</taxon>
        <taxon>Batillaria</taxon>
    </lineage>
</organism>
<proteinExistence type="predicted"/>
<reference evidence="1 2" key="1">
    <citation type="journal article" date="2023" name="Sci. Data">
        <title>Genome assembly of the Korean intertidal mud-creeper Batillaria attramentaria.</title>
        <authorList>
            <person name="Patra A.K."/>
            <person name="Ho P.T."/>
            <person name="Jun S."/>
            <person name="Lee S.J."/>
            <person name="Kim Y."/>
            <person name="Won Y.J."/>
        </authorList>
    </citation>
    <scope>NUCLEOTIDE SEQUENCE [LARGE SCALE GENOMIC DNA]</scope>
    <source>
        <strain evidence="1">Wonlab-2016</strain>
    </source>
</reference>
<dbReference type="Proteomes" id="UP001519460">
    <property type="component" value="Unassembled WGS sequence"/>
</dbReference>
<evidence type="ECO:0000313" key="2">
    <source>
        <dbReference type="Proteomes" id="UP001519460"/>
    </source>
</evidence>
<evidence type="ECO:0000313" key="1">
    <source>
        <dbReference type="EMBL" id="KAK7479370.1"/>
    </source>
</evidence>
<dbReference type="EMBL" id="JACVVK020000304">
    <property type="protein sequence ID" value="KAK7479370.1"/>
    <property type="molecule type" value="Genomic_DNA"/>
</dbReference>
<sequence length="85" mass="9468">MITLFPQTSVCVHTPQRETVSQALDFSVAHVYMQSLPKPAGTDPCADAECTFVLKLSRKQQTESTSLANDTLCNRYTDDSVWPMN</sequence>
<accession>A0ABD0JXH8</accession>
<gene>
    <name evidence="1" type="ORF">BaRGS_00029362</name>
</gene>
<keyword evidence="2" id="KW-1185">Reference proteome</keyword>
<protein>
    <submittedName>
        <fullName evidence="1">Uncharacterized protein</fullName>
    </submittedName>
</protein>